<sequence>MPLADVNGIKINYDDLGSGDPVVLVMGTAANGRVWHLHQVPALVDAGYRAITFDNRGISPAEPGFAIDDLVADTAGLIEHLGLGPCRLVGTSMGAQVVTELMLARPELVSQAVLMATRGRPDAMRAAMGAAEKELRDSEIALPAKYEAVTRAVQNLSPRTLNDDAAVADWLDIFEMSPTLWTPGLRAQLDLDITESRLDAYRAIDVPCLVIGFADDLRLPAYLAREVADAIPSARYLEIADAGHYGYLERPDVVNDALVTFFAAGHS</sequence>
<dbReference type="Proteomes" id="UP000062973">
    <property type="component" value="Chromosome"/>
</dbReference>
<dbReference type="InterPro" id="IPR029058">
    <property type="entry name" value="AB_hydrolase_fold"/>
</dbReference>
<evidence type="ECO:0000259" key="1">
    <source>
        <dbReference type="Pfam" id="PF12697"/>
    </source>
</evidence>
<dbReference type="KEGG" id="amq:AMETH_0598"/>
<dbReference type="SUPFAM" id="SSF53474">
    <property type="entry name" value="alpha/beta-Hydrolases"/>
    <property type="match status" value="1"/>
</dbReference>
<dbReference type="OrthoDB" id="3210844at2"/>
<feature type="domain" description="AB hydrolase-1" evidence="1">
    <location>
        <begin position="22"/>
        <end position="257"/>
    </location>
</feature>
<dbReference type="PANTHER" id="PTHR43433:SF5">
    <property type="entry name" value="AB HYDROLASE-1 DOMAIN-CONTAINING PROTEIN"/>
    <property type="match status" value="1"/>
</dbReference>
<dbReference type="Gene3D" id="3.40.50.1820">
    <property type="entry name" value="alpha/beta hydrolase"/>
    <property type="match status" value="1"/>
</dbReference>
<dbReference type="EMBL" id="CP009110">
    <property type="protein sequence ID" value="AIJ20690.1"/>
    <property type="molecule type" value="Genomic_DNA"/>
</dbReference>
<dbReference type="STRING" id="1068978.AMETH_0598"/>
<evidence type="ECO:0000313" key="3">
    <source>
        <dbReference type="Proteomes" id="UP000062973"/>
    </source>
</evidence>
<dbReference type="PANTHER" id="PTHR43433">
    <property type="entry name" value="HYDROLASE, ALPHA/BETA FOLD FAMILY PROTEIN"/>
    <property type="match status" value="1"/>
</dbReference>
<evidence type="ECO:0000313" key="2">
    <source>
        <dbReference type="EMBL" id="AIJ20690.1"/>
    </source>
</evidence>
<dbReference type="Pfam" id="PF12697">
    <property type="entry name" value="Abhydrolase_6"/>
    <property type="match status" value="1"/>
</dbReference>
<dbReference type="RefSeq" id="WP_017986555.1">
    <property type="nucleotide sequence ID" value="NZ_AQUL01000001.1"/>
</dbReference>
<name>A0A076MPE6_AMYME</name>
<dbReference type="PATRIC" id="fig|1068978.7.peg.627"/>
<reference evidence="2 3" key="1">
    <citation type="submission" date="2014-07" db="EMBL/GenBank/DDBJ databases">
        <title>Whole Genome Sequence of the Amycolatopsis methanolica 239.</title>
        <authorList>
            <person name="Tang B."/>
        </authorList>
    </citation>
    <scope>NUCLEOTIDE SEQUENCE [LARGE SCALE GENOMIC DNA]</scope>
    <source>
        <strain evidence="2 3">239</strain>
    </source>
</reference>
<dbReference type="InterPro" id="IPR050471">
    <property type="entry name" value="AB_hydrolase"/>
</dbReference>
<protein>
    <submittedName>
        <fullName evidence="2">LipE protein</fullName>
    </submittedName>
</protein>
<dbReference type="eggNOG" id="COG2021">
    <property type="taxonomic scope" value="Bacteria"/>
</dbReference>
<dbReference type="GO" id="GO:0003824">
    <property type="term" value="F:catalytic activity"/>
    <property type="evidence" value="ECO:0007669"/>
    <property type="project" value="UniProtKB-ARBA"/>
</dbReference>
<dbReference type="HOGENOM" id="CLU_020336_50_1_11"/>
<organism evidence="2 3">
    <name type="scientific">Amycolatopsis methanolica 239</name>
    <dbReference type="NCBI Taxonomy" id="1068978"/>
    <lineage>
        <taxon>Bacteria</taxon>
        <taxon>Bacillati</taxon>
        <taxon>Actinomycetota</taxon>
        <taxon>Actinomycetes</taxon>
        <taxon>Pseudonocardiales</taxon>
        <taxon>Pseudonocardiaceae</taxon>
        <taxon>Amycolatopsis</taxon>
        <taxon>Amycolatopsis methanolica group</taxon>
    </lineage>
</organism>
<keyword evidence="3" id="KW-1185">Reference proteome</keyword>
<dbReference type="InterPro" id="IPR000073">
    <property type="entry name" value="AB_hydrolase_1"/>
</dbReference>
<proteinExistence type="predicted"/>
<dbReference type="AlphaFoldDB" id="A0A076MPE6"/>
<accession>A0A076MPE6</accession>
<gene>
    <name evidence="2" type="ORF">AMETH_0598</name>
</gene>